<dbReference type="PANTHER" id="PTHR38731:SF1">
    <property type="entry name" value="FECR PROTEIN DOMAIN-CONTAINING PROTEIN"/>
    <property type="match status" value="1"/>
</dbReference>
<dbReference type="Gene3D" id="2.60.120.1440">
    <property type="match status" value="1"/>
</dbReference>
<name>A0A512DJI7_9PROT</name>
<comment type="caution">
    <text evidence="3">The sequence shown here is derived from an EMBL/GenBank/DDBJ whole genome shotgun (WGS) entry which is preliminary data.</text>
</comment>
<proteinExistence type="predicted"/>
<dbReference type="AlphaFoldDB" id="A0A512DJI7"/>
<feature type="chain" id="PRO_5022240026" description="FecR protein domain-containing protein" evidence="1">
    <location>
        <begin position="24"/>
        <end position="213"/>
    </location>
</feature>
<feature type="domain" description="FecR protein" evidence="2">
    <location>
        <begin position="60"/>
        <end position="159"/>
    </location>
</feature>
<sequence length="213" mass="21654">MGRLGRFSALLLVVLTWGSAALAADRQPVGRVIRQEGGASVLRDAVRSPLLPGTAVFAGDVVETAASSRVTLRFEDDSTLTAGPDSRVAVSEYAVAPSGGRASALFTLLTGIVRAAVQQAGFGVFAVQTEDAVASARSTEWTVEILPASTAVLGIEGVVQVTGRRTGGVPGASVTINPGQGTDVAPGAAPTAPVTWGAPRVERTLRLVGPAVR</sequence>
<reference evidence="3 4" key="1">
    <citation type="submission" date="2019-07" db="EMBL/GenBank/DDBJ databases">
        <title>Whole genome shotgun sequence of Skermanella aerolata NBRC 106429.</title>
        <authorList>
            <person name="Hosoyama A."/>
            <person name="Uohara A."/>
            <person name="Ohji S."/>
            <person name="Ichikawa N."/>
        </authorList>
    </citation>
    <scope>NUCLEOTIDE SEQUENCE [LARGE SCALE GENOMIC DNA]</scope>
    <source>
        <strain evidence="3 4">NBRC 106429</strain>
    </source>
</reference>
<gene>
    <name evidence="3" type="ORF">SAE02_07800</name>
</gene>
<evidence type="ECO:0000259" key="2">
    <source>
        <dbReference type="Pfam" id="PF04773"/>
    </source>
</evidence>
<evidence type="ECO:0000256" key="1">
    <source>
        <dbReference type="SAM" id="SignalP"/>
    </source>
</evidence>
<evidence type="ECO:0000313" key="4">
    <source>
        <dbReference type="Proteomes" id="UP000321523"/>
    </source>
</evidence>
<dbReference type="EMBL" id="BJYZ01000003">
    <property type="protein sequence ID" value="GEO36632.1"/>
    <property type="molecule type" value="Genomic_DNA"/>
</dbReference>
<feature type="signal peptide" evidence="1">
    <location>
        <begin position="1"/>
        <end position="23"/>
    </location>
</feature>
<dbReference type="OrthoDB" id="7705200at2"/>
<keyword evidence="1" id="KW-0732">Signal</keyword>
<accession>A0A512DJI7</accession>
<dbReference type="PANTHER" id="PTHR38731">
    <property type="entry name" value="LIPL45-RELATED LIPOPROTEIN-RELATED"/>
    <property type="match status" value="1"/>
</dbReference>
<dbReference type="Proteomes" id="UP000321523">
    <property type="component" value="Unassembled WGS sequence"/>
</dbReference>
<dbReference type="InterPro" id="IPR006860">
    <property type="entry name" value="FecR"/>
</dbReference>
<keyword evidence="4" id="KW-1185">Reference proteome</keyword>
<dbReference type="Pfam" id="PF04773">
    <property type="entry name" value="FecR"/>
    <property type="match status" value="1"/>
</dbReference>
<dbReference type="RefSeq" id="WP_052830844.1">
    <property type="nucleotide sequence ID" value="NZ_BJYZ01000003.1"/>
</dbReference>
<organism evidence="3 4">
    <name type="scientific">Skermanella aerolata</name>
    <dbReference type="NCBI Taxonomy" id="393310"/>
    <lineage>
        <taxon>Bacteria</taxon>
        <taxon>Pseudomonadati</taxon>
        <taxon>Pseudomonadota</taxon>
        <taxon>Alphaproteobacteria</taxon>
        <taxon>Rhodospirillales</taxon>
        <taxon>Azospirillaceae</taxon>
        <taxon>Skermanella</taxon>
    </lineage>
</organism>
<evidence type="ECO:0000313" key="3">
    <source>
        <dbReference type="EMBL" id="GEO36632.1"/>
    </source>
</evidence>
<protein>
    <recommendedName>
        <fullName evidence="2">FecR protein domain-containing protein</fullName>
    </recommendedName>
</protein>